<keyword evidence="3" id="KW-0862">Zinc</keyword>
<protein>
    <recommendedName>
        <fullName evidence="5">SIAH-type domain-containing protein</fullName>
    </recommendedName>
</protein>
<evidence type="ECO:0000313" key="6">
    <source>
        <dbReference type="EMBL" id="KAF8725916.1"/>
    </source>
</evidence>
<dbReference type="EMBL" id="JACEFO010001653">
    <property type="protein sequence ID" value="KAF8725916.1"/>
    <property type="molecule type" value="Genomic_DNA"/>
</dbReference>
<dbReference type="Proteomes" id="UP000636709">
    <property type="component" value="Unassembled WGS sequence"/>
</dbReference>
<dbReference type="Pfam" id="PF21361">
    <property type="entry name" value="Sina_ZnF"/>
    <property type="match status" value="1"/>
</dbReference>
<keyword evidence="1" id="KW-0479">Metal-binding</keyword>
<keyword evidence="2 4" id="KW-0863">Zinc-finger</keyword>
<dbReference type="UniPathway" id="UPA00143"/>
<name>A0A835KES2_9POAL</name>
<evidence type="ECO:0000256" key="3">
    <source>
        <dbReference type="ARBA" id="ARBA00022833"/>
    </source>
</evidence>
<dbReference type="PROSITE" id="PS51081">
    <property type="entry name" value="ZF_SIAH"/>
    <property type="match status" value="1"/>
</dbReference>
<dbReference type="OrthoDB" id="4788989at2759"/>
<dbReference type="GO" id="GO:0008270">
    <property type="term" value="F:zinc ion binding"/>
    <property type="evidence" value="ECO:0007669"/>
    <property type="project" value="UniProtKB-KW"/>
</dbReference>
<dbReference type="InterPro" id="IPR013083">
    <property type="entry name" value="Znf_RING/FYVE/PHD"/>
</dbReference>
<evidence type="ECO:0000256" key="4">
    <source>
        <dbReference type="PROSITE-ProRule" id="PRU00455"/>
    </source>
</evidence>
<dbReference type="InterPro" id="IPR013010">
    <property type="entry name" value="Znf_SIAH"/>
</dbReference>
<evidence type="ECO:0000259" key="5">
    <source>
        <dbReference type="PROSITE" id="PS51081"/>
    </source>
</evidence>
<keyword evidence="7" id="KW-1185">Reference proteome</keyword>
<dbReference type="InterPro" id="IPR052088">
    <property type="entry name" value="E3_ubiquitin-ligase_SINA"/>
</dbReference>
<dbReference type="PANTHER" id="PTHR10315">
    <property type="entry name" value="E3 UBIQUITIN PROTEIN LIGASE SIAH"/>
    <property type="match status" value="1"/>
</dbReference>
<dbReference type="GO" id="GO:0016567">
    <property type="term" value="P:protein ubiquitination"/>
    <property type="evidence" value="ECO:0007669"/>
    <property type="project" value="UniProtKB-UniPathway"/>
</dbReference>
<feature type="domain" description="SIAH-type" evidence="5">
    <location>
        <begin position="96"/>
        <end position="154"/>
    </location>
</feature>
<dbReference type="Gene3D" id="3.30.40.10">
    <property type="entry name" value="Zinc/RING finger domain, C3HC4 (zinc finger)"/>
    <property type="match status" value="1"/>
</dbReference>
<sequence>MAPDLMTVADGVLDCGVCFLPLKPPIFQVTYTYAAIYDIHPYHCAPTCAYVQCDVGHVLCSPCHEKVKVAGKCHVCRVAMPGGYRRCHAMERVVEGIRAACPNAPYGCAATPPYYGREEHLGACPHAPCHCPGEACGFKGSTAALRDHIVSAHGWPVEVEPSSRSEFDVRLSDGFNFVVSYYDDLFLLNFTRHPFCRTMSVVCICPRKGAADAEQQRLELELFIKYDDFRVFDHDQRTRFQVAYSDLSDGLPDSNDYHQLIVLNKYVHGDDEDMEVSVDIYQEADCFD</sequence>
<accession>A0A835KES2</accession>
<dbReference type="AlphaFoldDB" id="A0A835KES2"/>
<evidence type="ECO:0000256" key="2">
    <source>
        <dbReference type="ARBA" id="ARBA00022771"/>
    </source>
</evidence>
<evidence type="ECO:0000256" key="1">
    <source>
        <dbReference type="ARBA" id="ARBA00022723"/>
    </source>
</evidence>
<proteinExistence type="predicted"/>
<dbReference type="GO" id="GO:0005737">
    <property type="term" value="C:cytoplasm"/>
    <property type="evidence" value="ECO:0007669"/>
    <property type="project" value="TreeGrafter"/>
</dbReference>
<reference evidence="6" key="1">
    <citation type="submission" date="2020-07" db="EMBL/GenBank/DDBJ databases">
        <title>Genome sequence and genetic diversity analysis of an under-domesticated orphan crop, white fonio (Digitaria exilis).</title>
        <authorList>
            <person name="Bennetzen J.L."/>
            <person name="Chen S."/>
            <person name="Ma X."/>
            <person name="Wang X."/>
            <person name="Yssel A.E.J."/>
            <person name="Chaluvadi S.R."/>
            <person name="Johnson M."/>
            <person name="Gangashetty P."/>
            <person name="Hamidou F."/>
            <person name="Sanogo M.D."/>
            <person name="Zwaenepoel A."/>
            <person name="Wallace J."/>
            <person name="Van De Peer Y."/>
            <person name="Van Deynze A."/>
        </authorList>
    </citation>
    <scope>NUCLEOTIDE SEQUENCE</scope>
    <source>
        <tissue evidence="6">Leaves</tissue>
    </source>
</reference>
<gene>
    <name evidence="6" type="ORF">HU200_020484</name>
</gene>
<dbReference type="SUPFAM" id="SSF49599">
    <property type="entry name" value="TRAF domain-like"/>
    <property type="match status" value="1"/>
</dbReference>
<comment type="caution">
    <text evidence="6">The sequence shown here is derived from an EMBL/GenBank/DDBJ whole genome shotgun (WGS) entry which is preliminary data.</text>
</comment>
<organism evidence="6 7">
    <name type="scientific">Digitaria exilis</name>
    <dbReference type="NCBI Taxonomy" id="1010633"/>
    <lineage>
        <taxon>Eukaryota</taxon>
        <taxon>Viridiplantae</taxon>
        <taxon>Streptophyta</taxon>
        <taxon>Embryophyta</taxon>
        <taxon>Tracheophyta</taxon>
        <taxon>Spermatophyta</taxon>
        <taxon>Magnoliopsida</taxon>
        <taxon>Liliopsida</taxon>
        <taxon>Poales</taxon>
        <taxon>Poaceae</taxon>
        <taxon>PACMAD clade</taxon>
        <taxon>Panicoideae</taxon>
        <taxon>Panicodae</taxon>
        <taxon>Paniceae</taxon>
        <taxon>Anthephorinae</taxon>
        <taxon>Digitaria</taxon>
    </lineage>
</organism>
<dbReference type="GO" id="GO:0061630">
    <property type="term" value="F:ubiquitin protein ligase activity"/>
    <property type="evidence" value="ECO:0007669"/>
    <property type="project" value="TreeGrafter"/>
</dbReference>
<dbReference type="PANTHER" id="PTHR10315:SF96">
    <property type="entry name" value="SIAH-TYPE DOMAIN-CONTAINING PROTEIN"/>
    <property type="match status" value="1"/>
</dbReference>
<evidence type="ECO:0000313" key="7">
    <source>
        <dbReference type="Proteomes" id="UP000636709"/>
    </source>
</evidence>